<accession>A0AC60QDY9</accession>
<gene>
    <name evidence="1" type="ORF">HPB47_020986</name>
</gene>
<evidence type="ECO:0000313" key="2">
    <source>
        <dbReference type="Proteomes" id="UP000805193"/>
    </source>
</evidence>
<proteinExistence type="predicted"/>
<reference evidence="1 2" key="1">
    <citation type="journal article" date="2020" name="Cell">
        <title>Large-Scale Comparative Analyses of Tick Genomes Elucidate Their Genetic Diversity and Vector Capacities.</title>
        <authorList>
            <consortium name="Tick Genome and Microbiome Consortium (TIGMIC)"/>
            <person name="Jia N."/>
            <person name="Wang J."/>
            <person name="Shi W."/>
            <person name="Du L."/>
            <person name="Sun Y."/>
            <person name="Zhan W."/>
            <person name="Jiang J.F."/>
            <person name="Wang Q."/>
            <person name="Zhang B."/>
            <person name="Ji P."/>
            <person name="Bell-Sakyi L."/>
            <person name="Cui X.M."/>
            <person name="Yuan T.T."/>
            <person name="Jiang B.G."/>
            <person name="Yang W.F."/>
            <person name="Lam T.T."/>
            <person name="Chang Q.C."/>
            <person name="Ding S.J."/>
            <person name="Wang X.J."/>
            <person name="Zhu J.G."/>
            <person name="Ruan X.D."/>
            <person name="Zhao L."/>
            <person name="Wei J.T."/>
            <person name="Ye R.Z."/>
            <person name="Que T.C."/>
            <person name="Du C.H."/>
            <person name="Zhou Y.H."/>
            <person name="Cheng J.X."/>
            <person name="Dai P.F."/>
            <person name="Guo W.B."/>
            <person name="Han X.H."/>
            <person name="Huang E.J."/>
            <person name="Li L.F."/>
            <person name="Wei W."/>
            <person name="Gao Y.C."/>
            <person name="Liu J.Z."/>
            <person name="Shao H.Z."/>
            <person name="Wang X."/>
            <person name="Wang C.C."/>
            <person name="Yang T.C."/>
            <person name="Huo Q.B."/>
            <person name="Li W."/>
            <person name="Chen H.Y."/>
            <person name="Chen S.E."/>
            <person name="Zhou L.G."/>
            <person name="Ni X.B."/>
            <person name="Tian J.H."/>
            <person name="Sheng Y."/>
            <person name="Liu T."/>
            <person name="Pan Y.S."/>
            <person name="Xia L.Y."/>
            <person name="Li J."/>
            <person name="Zhao F."/>
            <person name="Cao W.C."/>
        </authorList>
    </citation>
    <scope>NUCLEOTIDE SEQUENCE [LARGE SCALE GENOMIC DNA]</scope>
    <source>
        <strain evidence="1">Iper-2018</strain>
    </source>
</reference>
<name>A0AC60QDY9_IXOPE</name>
<comment type="caution">
    <text evidence="1">The sequence shown here is derived from an EMBL/GenBank/DDBJ whole genome shotgun (WGS) entry which is preliminary data.</text>
</comment>
<sequence length="112" mass="12403">MSPPPQASVNVDENISKLQDKIDDLENRSRRSNVLFFGVTDTDESETGAIRIVWHLSELLNLNDGRPVDGLLELVVVSLERLGPREVDAPGRWIQSASVRLTPSPQEVAETV</sequence>
<keyword evidence="2" id="KW-1185">Reference proteome</keyword>
<dbReference type="EMBL" id="JABSTQ010009163">
    <property type="protein sequence ID" value="KAG0432296.1"/>
    <property type="molecule type" value="Genomic_DNA"/>
</dbReference>
<dbReference type="Proteomes" id="UP000805193">
    <property type="component" value="Unassembled WGS sequence"/>
</dbReference>
<evidence type="ECO:0000313" key="1">
    <source>
        <dbReference type="EMBL" id="KAG0432296.1"/>
    </source>
</evidence>
<protein>
    <submittedName>
        <fullName evidence="1">Uncharacterized protein</fullName>
    </submittedName>
</protein>
<organism evidence="1 2">
    <name type="scientific">Ixodes persulcatus</name>
    <name type="common">Taiga tick</name>
    <dbReference type="NCBI Taxonomy" id="34615"/>
    <lineage>
        <taxon>Eukaryota</taxon>
        <taxon>Metazoa</taxon>
        <taxon>Ecdysozoa</taxon>
        <taxon>Arthropoda</taxon>
        <taxon>Chelicerata</taxon>
        <taxon>Arachnida</taxon>
        <taxon>Acari</taxon>
        <taxon>Parasitiformes</taxon>
        <taxon>Ixodida</taxon>
        <taxon>Ixodoidea</taxon>
        <taxon>Ixodidae</taxon>
        <taxon>Ixodinae</taxon>
        <taxon>Ixodes</taxon>
    </lineage>
</organism>